<dbReference type="SUPFAM" id="SSF53383">
    <property type="entry name" value="PLP-dependent transferases"/>
    <property type="match status" value="1"/>
</dbReference>
<dbReference type="Gene3D" id="3.40.640.10">
    <property type="entry name" value="Type I PLP-dependent aspartate aminotransferase-like (Major domain)"/>
    <property type="match status" value="1"/>
</dbReference>
<dbReference type="Pfam" id="PF00282">
    <property type="entry name" value="Pyridoxal_deC"/>
    <property type="match status" value="1"/>
</dbReference>
<comment type="similarity">
    <text evidence="2 7">Belongs to the group II decarboxylase family.</text>
</comment>
<evidence type="ECO:0000313" key="8">
    <source>
        <dbReference type="EMBL" id="TCO31115.1"/>
    </source>
</evidence>
<gene>
    <name evidence="8" type="ORF">EV200_101563</name>
</gene>
<dbReference type="AlphaFoldDB" id="A0A4R2HMR9"/>
<organism evidence="8 9">
    <name type="scientific">Pedobacter psychrotolerans</name>
    <dbReference type="NCBI Taxonomy" id="1843235"/>
    <lineage>
        <taxon>Bacteria</taxon>
        <taxon>Pseudomonadati</taxon>
        <taxon>Bacteroidota</taxon>
        <taxon>Sphingobacteriia</taxon>
        <taxon>Sphingobacteriales</taxon>
        <taxon>Sphingobacteriaceae</taxon>
        <taxon>Pedobacter</taxon>
    </lineage>
</organism>
<dbReference type="GO" id="GO:0030170">
    <property type="term" value="F:pyridoxal phosphate binding"/>
    <property type="evidence" value="ECO:0007669"/>
    <property type="project" value="InterPro"/>
</dbReference>
<evidence type="ECO:0000256" key="1">
    <source>
        <dbReference type="ARBA" id="ARBA00001933"/>
    </source>
</evidence>
<dbReference type="EMBL" id="SLWO01000001">
    <property type="protein sequence ID" value="TCO31115.1"/>
    <property type="molecule type" value="Genomic_DNA"/>
</dbReference>
<dbReference type="InterPro" id="IPR010977">
    <property type="entry name" value="Aromatic_deC"/>
</dbReference>
<evidence type="ECO:0000313" key="9">
    <source>
        <dbReference type="Proteomes" id="UP000295684"/>
    </source>
</evidence>
<dbReference type="PRINTS" id="PR00800">
    <property type="entry name" value="YHDCRBOXLASE"/>
</dbReference>
<feature type="modified residue" description="N6-(pyridoxal phosphate)lysine" evidence="6">
    <location>
        <position position="319"/>
    </location>
</feature>
<dbReference type="Proteomes" id="UP000295684">
    <property type="component" value="Unassembled WGS sequence"/>
</dbReference>
<dbReference type="Gene3D" id="3.90.1150.10">
    <property type="entry name" value="Aspartate Aminotransferase, domain 1"/>
    <property type="match status" value="1"/>
</dbReference>
<evidence type="ECO:0000256" key="2">
    <source>
        <dbReference type="ARBA" id="ARBA00009533"/>
    </source>
</evidence>
<name>A0A4R2HMR9_9SPHI</name>
<evidence type="ECO:0000256" key="6">
    <source>
        <dbReference type="PIRSR" id="PIRSR602129-50"/>
    </source>
</evidence>
<comment type="caution">
    <text evidence="8">The sequence shown here is derived from an EMBL/GenBank/DDBJ whole genome shotgun (WGS) entry which is preliminary data.</text>
</comment>
<proteinExistence type="inferred from homology"/>
<dbReference type="PANTHER" id="PTHR11999">
    <property type="entry name" value="GROUP II PYRIDOXAL-5-PHOSPHATE DECARBOXYLASE"/>
    <property type="match status" value="1"/>
</dbReference>
<evidence type="ECO:0000256" key="4">
    <source>
        <dbReference type="ARBA" id="ARBA00022898"/>
    </source>
</evidence>
<dbReference type="InterPro" id="IPR015421">
    <property type="entry name" value="PyrdxlP-dep_Trfase_major"/>
</dbReference>
<dbReference type="GO" id="GO:0019752">
    <property type="term" value="P:carboxylic acid metabolic process"/>
    <property type="evidence" value="ECO:0007669"/>
    <property type="project" value="InterPro"/>
</dbReference>
<keyword evidence="5 7" id="KW-0456">Lyase</keyword>
<keyword evidence="3" id="KW-0210">Decarboxylase</keyword>
<comment type="cofactor">
    <cofactor evidence="1 6 7">
        <name>pyridoxal 5'-phosphate</name>
        <dbReference type="ChEBI" id="CHEBI:597326"/>
    </cofactor>
</comment>
<evidence type="ECO:0000256" key="3">
    <source>
        <dbReference type="ARBA" id="ARBA00022793"/>
    </source>
</evidence>
<evidence type="ECO:0000256" key="7">
    <source>
        <dbReference type="RuleBase" id="RU000382"/>
    </source>
</evidence>
<dbReference type="PANTHER" id="PTHR11999:SF70">
    <property type="entry name" value="MIP05841P"/>
    <property type="match status" value="1"/>
</dbReference>
<sequence length="490" mass="54525">MVSKKSIIIVTDNIESNHTIPLIDMNEQLKNDLTHLDSLLEAVKLQGLGFLEKISDRPTSVTASFPSDGTLNEIGLGGLTTLEAFNNRFEKLLVASAGPRYWGFVIGGATPAAIAGDWLTTIYDQNTQATQGQGDLSAVIEMETIKLLLDLFDLPRDFIGGFVTGATMSNFTCLAVARQWLGKQLGKDFAKDGLTERINILTATPHSSTLKSLAMLGIGSNNLDKVKVMEGNRESIDIENLDLRIKALNGQPFILITSGGTVNTVDFDDFHAISKLKKKYNFWWHIDGAFGAFATCSSKHKQLMSGWENADSIAIDCHKWLNVPYDSAIFLVKEQYKILQLETFQNSNAPYLGDPMENFSYMNFLPENSRRLRALPVWFSLRAYGKKGYQEIVENSIEMANYFGRFIENNQAFELLALVRLNTVCFTLSGDENQEKVAAFLTNLNGTGKVFMTPTLYNNKKGIRAAFVNWRTTVADIELVTAEMSKLIKT</sequence>
<dbReference type="InterPro" id="IPR015422">
    <property type="entry name" value="PyrdxlP-dep_Trfase_small"/>
</dbReference>
<dbReference type="InterPro" id="IPR015424">
    <property type="entry name" value="PyrdxlP-dep_Trfase"/>
</dbReference>
<dbReference type="InterPro" id="IPR002129">
    <property type="entry name" value="PyrdxlP-dep_de-COase"/>
</dbReference>
<reference evidence="8 9" key="1">
    <citation type="submission" date="2019-03" db="EMBL/GenBank/DDBJ databases">
        <title>Genomic Encyclopedia of Type Strains, Phase IV (KMG-IV): sequencing the most valuable type-strain genomes for metagenomic binning, comparative biology and taxonomic classification.</title>
        <authorList>
            <person name="Goeker M."/>
        </authorList>
    </citation>
    <scope>NUCLEOTIDE SEQUENCE [LARGE SCALE GENOMIC DNA]</scope>
    <source>
        <strain evidence="8 9">DSM 103236</strain>
    </source>
</reference>
<keyword evidence="4 6" id="KW-0663">Pyridoxal phosphate</keyword>
<evidence type="ECO:0000256" key="5">
    <source>
        <dbReference type="ARBA" id="ARBA00023239"/>
    </source>
</evidence>
<accession>A0A4R2HMR9</accession>
<dbReference type="GO" id="GO:0006520">
    <property type="term" value="P:amino acid metabolic process"/>
    <property type="evidence" value="ECO:0007669"/>
    <property type="project" value="InterPro"/>
</dbReference>
<protein>
    <submittedName>
        <fullName evidence="8">Glutamate/tyrosine decarboxylase-like PLP-dependent enzyme</fullName>
    </submittedName>
</protein>
<dbReference type="GO" id="GO:0016831">
    <property type="term" value="F:carboxy-lyase activity"/>
    <property type="evidence" value="ECO:0007669"/>
    <property type="project" value="UniProtKB-KW"/>
</dbReference>